<name>A0A7W6WBA8_9PROT</name>
<dbReference type="AlphaFoldDB" id="A0A7W6WBA8"/>
<evidence type="ECO:0000313" key="2">
    <source>
        <dbReference type="EMBL" id="MBB4268145.1"/>
    </source>
</evidence>
<feature type="region of interest" description="Disordered" evidence="1">
    <location>
        <begin position="1"/>
        <end position="65"/>
    </location>
</feature>
<dbReference type="Proteomes" id="UP000554286">
    <property type="component" value="Unassembled WGS sequence"/>
</dbReference>
<comment type="caution">
    <text evidence="2">The sequence shown here is derived from an EMBL/GenBank/DDBJ whole genome shotgun (WGS) entry which is preliminary data.</text>
</comment>
<feature type="compositionally biased region" description="Low complexity" evidence="1">
    <location>
        <begin position="13"/>
        <end position="27"/>
    </location>
</feature>
<accession>A0A7W6WBA8</accession>
<reference evidence="2 3" key="1">
    <citation type="submission" date="2020-08" db="EMBL/GenBank/DDBJ databases">
        <title>Genome sequencing of Purple Non-Sulfur Bacteria from various extreme environments.</title>
        <authorList>
            <person name="Mayer M."/>
        </authorList>
    </citation>
    <scope>NUCLEOTIDE SEQUENCE [LARGE SCALE GENOMIC DNA]</scope>
    <source>
        <strain evidence="2 3">JA131</strain>
    </source>
</reference>
<feature type="compositionally biased region" description="Pro residues" evidence="1">
    <location>
        <begin position="28"/>
        <end position="46"/>
    </location>
</feature>
<evidence type="ECO:0000256" key="1">
    <source>
        <dbReference type="SAM" id="MobiDB-lite"/>
    </source>
</evidence>
<evidence type="ECO:0000313" key="3">
    <source>
        <dbReference type="Proteomes" id="UP000554286"/>
    </source>
</evidence>
<organism evidence="2 3">
    <name type="scientific">Roseospira visakhapatnamensis</name>
    <dbReference type="NCBI Taxonomy" id="390880"/>
    <lineage>
        <taxon>Bacteria</taxon>
        <taxon>Pseudomonadati</taxon>
        <taxon>Pseudomonadota</taxon>
        <taxon>Alphaproteobacteria</taxon>
        <taxon>Rhodospirillales</taxon>
        <taxon>Rhodospirillaceae</taxon>
        <taxon>Roseospira</taxon>
    </lineage>
</organism>
<feature type="compositionally biased region" description="Basic residues" evidence="1">
    <location>
        <begin position="56"/>
        <end position="65"/>
    </location>
</feature>
<gene>
    <name evidence="2" type="ORF">GGD89_003801</name>
</gene>
<protein>
    <submittedName>
        <fullName evidence="2">Uncharacterized protein</fullName>
    </submittedName>
</protein>
<dbReference type="EMBL" id="JACIGK010000054">
    <property type="protein sequence ID" value="MBB4268145.1"/>
    <property type="molecule type" value="Genomic_DNA"/>
</dbReference>
<proteinExistence type="predicted"/>
<keyword evidence="3" id="KW-1185">Reference proteome</keyword>
<sequence length="65" mass="6388">MRAAGTFIHDTAGRPARAAAPGVRPDPAAAPPPTISAPGDPVPAPAPAENGPVTGGRRRGGKKET</sequence>